<dbReference type="AlphaFoldDB" id="A0A0A9AHG4"/>
<reference evidence="2" key="2">
    <citation type="journal article" date="2015" name="Data Brief">
        <title>Shoot transcriptome of the giant reed, Arundo donax.</title>
        <authorList>
            <person name="Barrero R.A."/>
            <person name="Guerrero F.D."/>
            <person name="Moolhuijzen P."/>
            <person name="Goolsby J.A."/>
            <person name="Tidwell J."/>
            <person name="Bellgard S.E."/>
            <person name="Bellgard M.I."/>
        </authorList>
    </citation>
    <scope>NUCLEOTIDE SEQUENCE</scope>
    <source>
        <tissue evidence="2">Shoot tissue taken approximately 20 cm above the soil surface</tissue>
    </source>
</reference>
<protein>
    <submittedName>
        <fullName evidence="2">Uncharacterized protein</fullName>
    </submittedName>
</protein>
<organism evidence="2">
    <name type="scientific">Arundo donax</name>
    <name type="common">Giant reed</name>
    <name type="synonym">Donax arundinaceus</name>
    <dbReference type="NCBI Taxonomy" id="35708"/>
    <lineage>
        <taxon>Eukaryota</taxon>
        <taxon>Viridiplantae</taxon>
        <taxon>Streptophyta</taxon>
        <taxon>Embryophyta</taxon>
        <taxon>Tracheophyta</taxon>
        <taxon>Spermatophyta</taxon>
        <taxon>Magnoliopsida</taxon>
        <taxon>Liliopsida</taxon>
        <taxon>Poales</taxon>
        <taxon>Poaceae</taxon>
        <taxon>PACMAD clade</taxon>
        <taxon>Arundinoideae</taxon>
        <taxon>Arundineae</taxon>
        <taxon>Arundo</taxon>
    </lineage>
</organism>
<reference evidence="2" key="1">
    <citation type="submission" date="2014-09" db="EMBL/GenBank/DDBJ databases">
        <authorList>
            <person name="Magalhaes I.L.F."/>
            <person name="Oliveira U."/>
            <person name="Santos F.R."/>
            <person name="Vidigal T.H.D.A."/>
            <person name="Brescovit A.D."/>
            <person name="Santos A.J."/>
        </authorList>
    </citation>
    <scope>NUCLEOTIDE SEQUENCE</scope>
    <source>
        <tissue evidence="2">Shoot tissue taken approximately 20 cm above the soil surface</tissue>
    </source>
</reference>
<evidence type="ECO:0000256" key="1">
    <source>
        <dbReference type="SAM" id="MobiDB-lite"/>
    </source>
</evidence>
<sequence length="36" mass="3898">MVMWTSGAGRGAETESRRSTITPPGFLPLTPPPNRE</sequence>
<evidence type="ECO:0000313" key="2">
    <source>
        <dbReference type="EMBL" id="JAD48405.1"/>
    </source>
</evidence>
<feature type="compositionally biased region" description="Pro residues" evidence="1">
    <location>
        <begin position="25"/>
        <end position="36"/>
    </location>
</feature>
<name>A0A0A9AHG4_ARUDO</name>
<feature type="region of interest" description="Disordered" evidence="1">
    <location>
        <begin position="1"/>
        <end position="36"/>
    </location>
</feature>
<dbReference type="EMBL" id="GBRH01249490">
    <property type="protein sequence ID" value="JAD48405.1"/>
    <property type="molecule type" value="Transcribed_RNA"/>
</dbReference>
<accession>A0A0A9AHG4</accession>
<proteinExistence type="predicted"/>